<protein>
    <submittedName>
        <fullName evidence="2">Uncharacterized protein</fullName>
    </submittedName>
</protein>
<accession>A0ABY6HTX5</accession>
<evidence type="ECO:0000256" key="1">
    <source>
        <dbReference type="SAM" id="Phobius"/>
    </source>
</evidence>
<dbReference type="EMBL" id="CP104013">
    <property type="protein sequence ID" value="UYP45994.1"/>
    <property type="molecule type" value="Genomic_DNA"/>
</dbReference>
<dbReference type="Proteomes" id="UP001208689">
    <property type="component" value="Chromosome"/>
</dbReference>
<feature type="transmembrane region" description="Helical" evidence="1">
    <location>
        <begin position="12"/>
        <end position="32"/>
    </location>
</feature>
<keyword evidence="1" id="KW-0812">Transmembrane</keyword>
<reference evidence="2" key="1">
    <citation type="submission" date="2022-09" db="EMBL/GenBank/DDBJ databases">
        <title>Actin cytoskeleton and complex cell architecture in an #Asgard archaeon.</title>
        <authorList>
            <person name="Ponce Toledo R.I."/>
            <person name="Schleper C."/>
            <person name="Rodrigues Oliveira T."/>
            <person name="Wollweber F."/>
            <person name="Xu J."/>
            <person name="Rittmann S."/>
            <person name="Klingl A."/>
            <person name="Pilhofer M."/>
        </authorList>
    </citation>
    <scope>NUCLEOTIDE SEQUENCE</scope>
    <source>
        <strain evidence="2">B-35</strain>
    </source>
</reference>
<evidence type="ECO:0000313" key="2">
    <source>
        <dbReference type="EMBL" id="UYP45994.1"/>
    </source>
</evidence>
<organism evidence="2 3">
    <name type="scientific">Candidatus Lokiarchaeum ossiferum</name>
    <dbReference type="NCBI Taxonomy" id="2951803"/>
    <lineage>
        <taxon>Archaea</taxon>
        <taxon>Promethearchaeati</taxon>
        <taxon>Promethearchaeota</taxon>
        <taxon>Promethearchaeia</taxon>
        <taxon>Promethearchaeales</taxon>
        <taxon>Promethearchaeaceae</taxon>
        <taxon>Candidatus Lokiarchaeum</taxon>
    </lineage>
</organism>
<gene>
    <name evidence="2" type="ORF">NEF87_002279</name>
</gene>
<name>A0ABY6HTX5_9ARCH</name>
<keyword evidence="1" id="KW-1133">Transmembrane helix</keyword>
<proteinExistence type="predicted"/>
<sequence>MIFFNWVTVNWLVWMPIQIIIIIILIFILRLLRRRHRWGPIEVSHVHEEYWHFQDQKIPCYVKSSPNREKTSQVTAKNVPYRPINQNSCPKILFFPPIFAKTQQKYYLSMSLALLGFDVITISADQLCKLFPNAHGSSKTFQTILQELKISKVIAFDYAISPIMQIYSNISTLEREKLKLKWIFIRPTLNWNFIQPSNHLLPFTYPWISRKKLSKYSSWYFSLFPLNSKLNISVDMQSLPSPTLFKDSIRFINPSFTWISPKFLKVQQDWMEQTLTVPNIQCITFTKGNWCFFRNETVVLGYIAQFLYEV</sequence>
<evidence type="ECO:0000313" key="3">
    <source>
        <dbReference type="Proteomes" id="UP001208689"/>
    </source>
</evidence>
<keyword evidence="3" id="KW-1185">Reference proteome</keyword>
<keyword evidence="1" id="KW-0472">Membrane</keyword>